<evidence type="ECO:0000313" key="5">
    <source>
        <dbReference type="Proteomes" id="UP000637578"/>
    </source>
</evidence>
<comment type="caution">
    <text evidence="4">The sequence shown here is derived from an EMBL/GenBank/DDBJ whole genome shotgun (WGS) entry which is preliminary data.</text>
</comment>
<dbReference type="PANTHER" id="PTHR21666">
    <property type="entry name" value="PEPTIDASE-RELATED"/>
    <property type="match status" value="1"/>
</dbReference>
<dbReference type="Gene3D" id="2.70.70.10">
    <property type="entry name" value="Glucose Permease (Domain IIA)"/>
    <property type="match status" value="1"/>
</dbReference>
<dbReference type="InterPro" id="IPR011055">
    <property type="entry name" value="Dup_hybrid_motif"/>
</dbReference>
<evidence type="ECO:0000256" key="1">
    <source>
        <dbReference type="SAM" id="Coils"/>
    </source>
</evidence>
<dbReference type="InterPro" id="IPR050570">
    <property type="entry name" value="Cell_wall_metabolism_enzyme"/>
</dbReference>
<feature type="compositionally biased region" description="Polar residues" evidence="2">
    <location>
        <begin position="14"/>
        <end position="25"/>
    </location>
</feature>
<evidence type="ECO:0000313" key="4">
    <source>
        <dbReference type="EMBL" id="GGM45396.1"/>
    </source>
</evidence>
<dbReference type="Proteomes" id="UP000637578">
    <property type="component" value="Unassembled WGS sequence"/>
</dbReference>
<dbReference type="EMBL" id="BMMK01000005">
    <property type="protein sequence ID" value="GGM45396.1"/>
    <property type="molecule type" value="Genomic_DNA"/>
</dbReference>
<name>A0A8J3FTY2_9PSEU</name>
<reference evidence="4" key="2">
    <citation type="submission" date="2020-09" db="EMBL/GenBank/DDBJ databases">
        <authorList>
            <person name="Sun Q."/>
            <person name="Zhou Y."/>
        </authorList>
    </citation>
    <scope>NUCLEOTIDE SEQUENCE</scope>
    <source>
        <strain evidence="4">CGMCC 4.5737</strain>
    </source>
</reference>
<keyword evidence="1" id="KW-0175">Coiled coil</keyword>
<feature type="domain" description="M23ase beta-sheet core" evidence="3">
    <location>
        <begin position="185"/>
        <end position="280"/>
    </location>
</feature>
<evidence type="ECO:0000256" key="2">
    <source>
        <dbReference type="SAM" id="MobiDB-lite"/>
    </source>
</evidence>
<keyword evidence="5" id="KW-1185">Reference proteome</keyword>
<dbReference type="SUPFAM" id="SSF51261">
    <property type="entry name" value="Duplicated hybrid motif"/>
    <property type="match status" value="1"/>
</dbReference>
<protein>
    <submittedName>
        <fullName evidence="4">Peptidase</fullName>
    </submittedName>
</protein>
<reference evidence="4" key="1">
    <citation type="journal article" date="2014" name="Int. J. Syst. Evol. Microbiol.">
        <title>Complete genome sequence of Corynebacterium casei LMG S-19264T (=DSM 44701T), isolated from a smear-ripened cheese.</title>
        <authorList>
            <consortium name="US DOE Joint Genome Institute (JGI-PGF)"/>
            <person name="Walter F."/>
            <person name="Albersmeier A."/>
            <person name="Kalinowski J."/>
            <person name="Ruckert C."/>
        </authorList>
    </citation>
    <scope>NUCLEOTIDE SEQUENCE</scope>
    <source>
        <strain evidence="4">CGMCC 4.5737</strain>
    </source>
</reference>
<proteinExistence type="predicted"/>
<feature type="region of interest" description="Disordered" evidence="2">
    <location>
        <begin position="1"/>
        <end position="36"/>
    </location>
</feature>
<sequence length="291" mass="30252">MARHRASGGEQPSPALQQALSSITPNARGARHRAPSPTVIRTRVITAALAAGTFVTGAANLETVKSAANEISPLGKTTDLAMTSTGIQPRSGHPETLPVADIAEPAGAAAKLGRAAQQQLEQAAKAASDQAAAARAAAEQAAREAAERDAREAAERERVAALRAQFVKPAEGVFTSGFGARWGTSHQGVDIANAIGTPIRSVADGVVVESGPASGFGLWVRIRHNDGTVTVYGHINESLVQAGQRVTAGQQIATMGNRGQSTGPHLHFEVWLNGSQKIDPRPWLAERGIQV</sequence>
<dbReference type="GO" id="GO:0004222">
    <property type="term" value="F:metalloendopeptidase activity"/>
    <property type="evidence" value="ECO:0007669"/>
    <property type="project" value="TreeGrafter"/>
</dbReference>
<feature type="coiled-coil region" evidence="1">
    <location>
        <begin position="117"/>
        <end position="156"/>
    </location>
</feature>
<organism evidence="4 5">
    <name type="scientific">Longimycelium tulufanense</name>
    <dbReference type="NCBI Taxonomy" id="907463"/>
    <lineage>
        <taxon>Bacteria</taxon>
        <taxon>Bacillati</taxon>
        <taxon>Actinomycetota</taxon>
        <taxon>Actinomycetes</taxon>
        <taxon>Pseudonocardiales</taxon>
        <taxon>Pseudonocardiaceae</taxon>
        <taxon>Longimycelium</taxon>
    </lineage>
</organism>
<evidence type="ECO:0000259" key="3">
    <source>
        <dbReference type="Pfam" id="PF01551"/>
    </source>
</evidence>
<dbReference type="RefSeq" id="WP_189055399.1">
    <property type="nucleotide sequence ID" value="NZ_BMMK01000005.1"/>
</dbReference>
<dbReference type="InterPro" id="IPR016047">
    <property type="entry name" value="M23ase_b-sheet_dom"/>
</dbReference>
<accession>A0A8J3FTY2</accession>
<dbReference type="CDD" id="cd12797">
    <property type="entry name" value="M23_peptidase"/>
    <property type="match status" value="1"/>
</dbReference>
<dbReference type="PANTHER" id="PTHR21666:SF270">
    <property type="entry name" value="MUREIN HYDROLASE ACTIVATOR ENVC"/>
    <property type="match status" value="1"/>
</dbReference>
<dbReference type="AlphaFoldDB" id="A0A8J3FTY2"/>
<gene>
    <name evidence="4" type="ORF">GCM10012275_15530</name>
</gene>
<dbReference type="Pfam" id="PF01551">
    <property type="entry name" value="Peptidase_M23"/>
    <property type="match status" value="1"/>
</dbReference>